<dbReference type="InterPro" id="IPR050300">
    <property type="entry name" value="GDXG_lipolytic_enzyme"/>
</dbReference>
<dbReference type="Pfam" id="PF07859">
    <property type="entry name" value="Abhydrolase_3"/>
    <property type="match status" value="1"/>
</dbReference>
<dbReference type="AlphaFoldDB" id="A0A4R5BD62"/>
<dbReference type="RefSeq" id="WP_131896028.1">
    <property type="nucleotide sequence ID" value="NZ_SMKU01000115.1"/>
</dbReference>
<dbReference type="EMBL" id="SMKU01000115">
    <property type="protein sequence ID" value="TDD83189.1"/>
    <property type="molecule type" value="Genomic_DNA"/>
</dbReference>
<proteinExistence type="predicted"/>
<sequence length="282" mass="29868">MSRDAVEVGWEPADVPAGTHTVPVRIYRPGPDRRGWLVWAPGGSWQAGSVESWHETGAALARYSECTVVTVGYRLAPRHRHPAQLEDVLTVLDWAQGQDGDATAVGGDSAGGTLAAAAALVRRDRGEHLAAQVLAYPPLDPSCAAPSYTRLPGAFPSAPHLRAAWRLYRGDPRSDRSDGERLYSTPLEADRFDRLAPAVLAVGELDPVIDDVTAYARRLRAAGGEVTLRTFPGTPHAAVLGDSAPAGGGPSLRQWLGVALRARMVRHASGPPGGPPPAKGRE</sequence>
<dbReference type="PANTHER" id="PTHR48081">
    <property type="entry name" value="AB HYDROLASE SUPERFAMILY PROTEIN C4A8.06C"/>
    <property type="match status" value="1"/>
</dbReference>
<comment type="caution">
    <text evidence="3">The sequence shown here is derived from an EMBL/GenBank/DDBJ whole genome shotgun (WGS) entry which is preliminary data.</text>
</comment>
<dbReference type="PANTHER" id="PTHR48081:SF8">
    <property type="entry name" value="ALPHA_BETA HYDROLASE FOLD-3 DOMAIN-CONTAINING PROTEIN-RELATED"/>
    <property type="match status" value="1"/>
</dbReference>
<evidence type="ECO:0000259" key="2">
    <source>
        <dbReference type="Pfam" id="PF07859"/>
    </source>
</evidence>
<dbReference type="SUPFAM" id="SSF53474">
    <property type="entry name" value="alpha/beta-Hydrolases"/>
    <property type="match status" value="1"/>
</dbReference>
<organism evidence="3 4">
    <name type="scientific">Actinomadura rubrisoli</name>
    <dbReference type="NCBI Taxonomy" id="2530368"/>
    <lineage>
        <taxon>Bacteria</taxon>
        <taxon>Bacillati</taxon>
        <taxon>Actinomycetota</taxon>
        <taxon>Actinomycetes</taxon>
        <taxon>Streptosporangiales</taxon>
        <taxon>Thermomonosporaceae</taxon>
        <taxon>Actinomadura</taxon>
    </lineage>
</organism>
<reference evidence="3 4" key="1">
    <citation type="submission" date="2019-03" db="EMBL/GenBank/DDBJ databases">
        <title>Draft genome sequences of novel Actinobacteria.</title>
        <authorList>
            <person name="Sahin N."/>
            <person name="Ay H."/>
            <person name="Saygin H."/>
        </authorList>
    </citation>
    <scope>NUCLEOTIDE SEQUENCE [LARGE SCALE GENOMIC DNA]</scope>
    <source>
        <strain evidence="3 4">H3C3</strain>
    </source>
</reference>
<dbReference type="InterPro" id="IPR013094">
    <property type="entry name" value="AB_hydrolase_3"/>
</dbReference>
<dbReference type="OrthoDB" id="255603at2"/>
<evidence type="ECO:0000256" key="1">
    <source>
        <dbReference type="ARBA" id="ARBA00022801"/>
    </source>
</evidence>
<dbReference type="Proteomes" id="UP000294513">
    <property type="component" value="Unassembled WGS sequence"/>
</dbReference>
<feature type="domain" description="Alpha/beta hydrolase fold-3" evidence="2">
    <location>
        <begin position="38"/>
        <end position="238"/>
    </location>
</feature>
<evidence type="ECO:0000313" key="4">
    <source>
        <dbReference type="Proteomes" id="UP000294513"/>
    </source>
</evidence>
<gene>
    <name evidence="3" type="ORF">E1298_21575</name>
</gene>
<evidence type="ECO:0000313" key="3">
    <source>
        <dbReference type="EMBL" id="TDD83189.1"/>
    </source>
</evidence>
<keyword evidence="4" id="KW-1185">Reference proteome</keyword>
<keyword evidence="1 3" id="KW-0378">Hydrolase</keyword>
<name>A0A4R5BD62_9ACTN</name>
<protein>
    <submittedName>
        <fullName evidence="3">Alpha/beta hydrolase</fullName>
    </submittedName>
</protein>
<dbReference type="GO" id="GO:0016787">
    <property type="term" value="F:hydrolase activity"/>
    <property type="evidence" value="ECO:0007669"/>
    <property type="project" value="UniProtKB-KW"/>
</dbReference>
<dbReference type="InterPro" id="IPR029058">
    <property type="entry name" value="AB_hydrolase_fold"/>
</dbReference>
<dbReference type="Gene3D" id="3.40.50.1820">
    <property type="entry name" value="alpha/beta hydrolase"/>
    <property type="match status" value="1"/>
</dbReference>
<accession>A0A4R5BD62</accession>